<proteinExistence type="predicted"/>
<keyword evidence="3" id="KW-1185">Reference proteome</keyword>
<dbReference type="EMBL" id="JBHSFZ010000006">
    <property type="protein sequence ID" value="MFC4593513.1"/>
    <property type="molecule type" value="Genomic_DNA"/>
</dbReference>
<feature type="region of interest" description="Disordered" evidence="1">
    <location>
        <begin position="181"/>
        <end position="221"/>
    </location>
</feature>
<reference evidence="3" key="1">
    <citation type="journal article" date="2019" name="Int. J. Syst. Evol. Microbiol.">
        <title>The Global Catalogue of Microorganisms (GCM) 10K type strain sequencing project: providing services to taxonomists for standard genome sequencing and annotation.</title>
        <authorList>
            <consortium name="The Broad Institute Genomics Platform"/>
            <consortium name="The Broad Institute Genome Sequencing Center for Infectious Disease"/>
            <person name="Wu L."/>
            <person name="Ma J."/>
        </authorList>
    </citation>
    <scope>NUCLEOTIDE SEQUENCE [LARGE SCALE GENOMIC DNA]</scope>
    <source>
        <strain evidence="3">NBRC 103632</strain>
    </source>
</reference>
<organism evidence="2 3">
    <name type="scientific">Sphingobium tyrosinilyticum</name>
    <dbReference type="NCBI Taxonomy" id="2715436"/>
    <lineage>
        <taxon>Bacteria</taxon>
        <taxon>Pseudomonadati</taxon>
        <taxon>Pseudomonadota</taxon>
        <taxon>Alphaproteobacteria</taxon>
        <taxon>Sphingomonadales</taxon>
        <taxon>Sphingomonadaceae</taxon>
        <taxon>Sphingobium</taxon>
    </lineage>
</organism>
<comment type="caution">
    <text evidence="2">The sequence shown here is derived from an EMBL/GenBank/DDBJ whole genome shotgun (WGS) entry which is preliminary data.</text>
</comment>
<protein>
    <recommendedName>
        <fullName evidence="4">Helix-turn-helix domain-containing protein</fullName>
    </recommendedName>
</protein>
<name>A0ABV9EWG5_9SPHN</name>
<evidence type="ECO:0000256" key="1">
    <source>
        <dbReference type="SAM" id="MobiDB-lite"/>
    </source>
</evidence>
<gene>
    <name evidence="2" type="ORF">ACFO3E_04825</name>
</gene>
<evidence type="ECO:0008006" key="4">
    <source>
        <dbReference type="Google" id="ProtNLM"/>
    </source>
</evidence>
<evidence type="ECO:0000313" key="2">
    <source>
        <dbReference type="EMBL" id="MFC4593513.1"/>
    </source>
</evidence>
<accession>A0ABV9EWG5</accession>
<feature type="region of interest" description="Disordered" evidence="1">
    <location>
        <begin position="121"/>
        <end position="152"/>
    </location>
</feature>
<feature type="compositionally biased region" description="Polar residues" evidence="1">
    <location>
        <begin position="200"/>
        <end position="213"/>
    </location>
</feature>
<sequence>MRADCRADTRGGAWAGIPVCVIQSPAYRDLSLWARAILVELVARMNGYNNGRIGLSHREISEALGNSNLRRIGEGIIELIDHGFIDITVEGQWKQRMARQYRITFVSTAYAPFAATNEYRQWKPKRKSSHDEASAGEGISADEASAGRKSIDDKASARILAARRKTAENGSEAVHVSADEASTLIYSHTPTRKRGRENAPDSTGKSAGPSSAHTAKGRTGLSATAIRDRLESLLQSSPTGTQMRLADAAKIPGGVLAQFLADGKDLSAAHNVRLMLQMEKLERGEY</sequence>
<evidence type="ECO:0000313" key="3">
    <source>
        <dbReference type="Proteomes" id="UP001595957"/>
    </source>
</evidence>
<dbReference type="Proteomes" id="UP001595957">
    <property type="component" value="Unassembled WGS sequence"/>
</dbReference>